<feature type="signal peptide" evidence="1">
    <location>
        <begin position="1"/>
        <end position="21"/>
    </location>
</feature>
<keyword evidence="3" id="KW-1185">Reference proteome</keyword>
<keyword evidence="1" id="KW-0732">Signal</keyword>
<evidence type="ECO:0000256" key="1">
    <source>
        <dbReference type="SAM" id="SignalP"/>
    </source>
</evidence>
<dbReference type="Proteomes" id="UP000216101">
    <property type="component" value="Unassembled WGS sequence"/>
</dbReference>
<accession>A0A266Q3I6</accession>
<proteinExistence type="predicted"/>
<protein>
    <recommendedName>
        <fullName evidence="4">PEP-CTERM protein-sorting domain-containing protein</fullName>
    </recommendedName>
</protein>
<comment type="caution">
    <text evidence="2">The sequence shown here is derived from an EMBL/GenBank/DDBJ whole genome shotgun (WGS) entry which is preliminary data.</text>
</comment>
<name>A0A266Q3I6_9GAMM</name>
<sequence>MLQSMIKAGFMVVACMWGAFANAGAITCLPSNERVATLDDAVLCATRNGPNANISTPADVDALIDDLGFAWVKEGELTAPGTNDLFKVSADSWGTDVNGMWYIDASFWTMYSRAVISMHVGEGGGNPDAFAWLITPGEVSGTFSYERVAGKGGGLSNLFLWGSGTPKTSVSEPNIAILLLLGFISVFAVRRRT</sequence>
<reference evidence="3" key="1">
    <citation type="submission" date="2017-05" db="EMBL/GenBank/DDBJ databases">
        <authorList>
            <person name="Barney B.M."/>
        </authorList>
    </citation>
    <scope>NUCLEOTIDE SEQUENCE [LARGE SCALE GENOMIC DNA]</scope>
    <source>
        <strain evidence="3">PSBB022</strain>
    </source>
</reference>
<organism evidence="2 3">
    <name type="scientific">Cellvibrio mixtus</name>
    <dbReference type="NCBI Taxonomy" id="39650"/>
    <lineage>
        <taxon>Bacteria</taxon>
        <taxon>Pseudomonadati</taxon>
        <taxon>Pseudomonadota</taxon>
        <taxon>Gammaproteobacteria</taxon>
        <taxon>Cellvibrionales</taxon>
        <taxon>Cellvibrionaceae</taxon>
        <taxon>Cellvibrio</taxon>
    </lineage>
</organism>
<dbReference type="RefSeq" id="WP_094985490.1">
    <property type="nucleotide sequence ID" value="NZ_NHNI01000002.1"/>
</dbReference>
<gene>
    <name evidence="2" type="ORF">CBP51_14495</name>
</gene>
<evidence type="ECO:0000313" key="2">
    <source>
        <dbReference type="EMBL" id="OZY84415.1"/>
    </source>
</evidence>
<dbReference type="AlphaFoldDB" id="A0A266Q3I6"/>
<dbReference type="EMBL" id="NHNI01000002">
    <property type="protein sequence ID" value="OZY84415.1"/>
    <property type="molecule type" value="Genomic_DNA"/>
</dbReference>
<evidence type="ECO:0000313" key="3">
    <source>
        <dbReference type="Proteomes" id="UP000216101"/>
    </source>
</evidence>
<evidence type="ECO:0008006" key="4">
    <source>
        <dbReference type="Google" id="ProtNLM"/>
    </source>
</evidence>
<feature type="chain" id="PRO_5012402113" description="PEP-CTERM protein-sorting domain-containing protein" evidence="1">
    <location>
        <begin position="22"/>
        <end position="193"/>
    </location>
</feature>